<keyword evidence="3" id="KW-1185">Reference proteome</keyword>
<accession>A0A2H4PF54</accession>
<feature type="domain" description="HNH nuclease" evidence="1">
    <location>
        <begin position="173"/>
        <end position="233"/>
    </location>
</feature>
<dbReference type="InterPro" id="IPR002711">
    <property type="entry name" value="HNH"/>
</dbReference>
<dbReference type="PANTHER" id="PTHR33877:SF2">
    <property type="entry name" value="OS07G0170200 PROTEIN"/>
    <property type="match status" value="1"/>
</dbReference>
<dbReference type="CDD" id="cd00085">
    <property type="entry name" value="HNHc"/>
    <property type="match status" value="1"/>
</dbReference>
<dbReference type="Proteomes" id="UP000240944">
    <property type="component" value="Segment"/>
</dbReference>
<proteinExistence type="predicted"/>
<dbReference type="GO" id="GO:0008270">
    <property type="term" value="F:zinc ion binding"/>
    <property type="evidence" value="ECO:0007669"/>
    <property type="project" value="InterPro"/>
</dbReference>
<gene>
    <name evidence="2" type="ORF">SEA_BENTHERDUNTHAT_102</name>
</gene>
<evidence type="ECO:0000313" key="3">
    <source>
        <dbReference type="Proteomes" id="UP000240944"/>
    </source>
</evidence>
<protein>
    <submittedName>
        <fullName evidence="2">HNH endonuclease</fullName>
    </submittedName>
</protein>
<dbReference type="Gene3D" id="1.10.30.50">
    <property type="match status" value="1"/>
</dbReference>
<sequence length="247" mass="27887">MDKPICISDGCSNPAPYLPKLKRCGACHYRWQREHGKRHTATCVVCGVEYSRSRKPRGRPCCSPACRQALAQPEATLASAATATQRAAERRRERYGVAVVPYVKPRRAWNPTHTSGRVTWRSGPCRVCGKHYTTWNIDVTCSPECHAIRLREVRLVHKARRRARKRDAYRADVHRKRVFEMDGYRCHLCGKKTMRTKTVPHPKAPTVDHIIPLAAGGTHEPSNCRTACFQCNAIKSHKGGGEQLILL</sequence>
<dbReference type="GO" id="GO:0004519">
    <property type="term" value="F:endonuclease activity"/>
    <property type="evidence" value="ECO:0007669"/>
    <property type="project" value="UniProtKB-KW"/>
</dbReference>
<keyword evidence="2" id="KW-0255">Endonuclease</keyword>
<dbReference type="InterPro" id="IPR003615">
    <property type="entry name" value="HNH_nuc"/>
</dbReference>
<dbReference type="Pfam" id="PF01844">
    <property type="entry name" value="HNH"/>
    <property type="match status" value="1"/>
</dbReference>
<evidence type="ECO:0000313" key="2">
    <source>
        <dbReference type="EMBL" id="ATW60872.1"/>
    </source>
</evidence>
<keyword evidence="2" id="KW-0378">Hydrolase</keyword>
<dbReference type="EMBL" id="MG099939">
    <property type="protein sequence ID" value="ATW60872.1"/>
    <property type="molecule type" value="Genomic_DNA"/>
</dbReference>
<evidence type="ECO:0000259" key="1">
    <source>
        <dbReference type="SMART" id="SM00507"/>
    </source>
</evidence>
<keyword evidence="2" id="KW-0540">Nuclease</keyword>
<name>A0A2H4PF54_9CAUD</name>
<organism evidence="2 3">
    <name type="scientific">Gordonia phage BENtherdunthat</name>
    <dbReference type="NCBI Taxonomy" id="2047830"/>
    <lineage>
        <taxon>Viruses</taxon>
        <taxon>Duplodnaviria</taxon>
        <taxon>Heunggongvirae</taxon>
        <taxon>Uroviricota</taxon>
        <taxon>Caudoviricetes</taxon>
        <taxon>Langleyhallvirinae</taxon>
        <taxon>Getalongvirus</taxon>
        <taxon>Getalongvirus bentherdunthat</taxon>
    </lineage>
</organism>
<reference evidence="3" key="1">
    <citation type="submission" date="2017-10" db="EMBL/GenBank/DDBJ databases">
        <authorList>
            <person name="Banno H."/>
            <person name="Chua N.-H."/>
        </authorList>
    </citation>
    <scope>NUCLEOTIDE SEQUENCE [LARGE SCALE GENOMIC DNA]</scope>
</reference>
<dbReference type="SMART" id="SM00507">
    <property type="entry name" value="HNHc"/>
    <property type="match status" value="1"/>
</dbReference>
<dbReference type="InterPro" id="IPR052892">
    <property type="entry name" value="NA-targeting_endonuclease"/>
</dbReference>
<dbReference type="GO" id="GO:0003676">
    <property type="term" value="F:nucleic acid binding"/>
    <property type="evidence" value="ECO:0007669"/>
    <property type="project" value="InterPro"/>
</dbReference>
<dbReference type="PANTHER" id="PTHR33877">
    <property type="entry name" value="SLL1193 PROTEIN"/>
    <property type="match status" value="1"/>
</dbReference>